<dbReference type="Proteomes" id="UP000051612">
    <property type="component" value="Unassembled WGS sequence"/>
</dbReference>
<dbReference type="InterPro" id="IPR010280">
    <property type="entry name" value="U5_MeTrfase_fam"/>
</dbReference>
<dbReference type="RefSeq" id="WP_056960218.1">
    <property type="nucleotide sequence ID" value="NZ_AYYN01000168.1"/>
</dbReference>
<feature type="binding site" evidence="4">
    <location>
        <position position="337"/>
    </location>
    <ligand>
        <name>S-adenosyl-L-methionine</name>
        <dbReference type="ChEBI" id="CHEBI:59789"/>
    </ligand>
</feature>
<dbReference type="FunFam" id="3.40.50.150:FF:000009">
    <property type="entry name" value="23S rRNA (Uracil(1939)-C(5))-methyltransferase RlmD"/>
    <property type="match status" value="1"/>
</dbReference>
<feature type="domain" description="TRAM" evidence="6">
    <location>
        <begin position="6"/>
        <end position="64"/>
    </location>
</feature>
<dbReference type="Gene3D" id="2.40.50.1070">
    <property type="match status" value="1"/>
</dbReference>
<comment type="similarity">
    <text evidence="4">Belongs to the class I-like SAM-binding methyltransferase superfamily. RNA M5U methyltransferase family.</text>
</comment>
<proteinExistence type="inferred from homology"/>
<dbReference type="Pfam" id="PF01938">
    <property type="entry name" value="TRAM"/>
    <property type="match status" value="1"/>
</dbReference>
<dbReference type="InterPro" id="IPR012340">
    <property type="entry name" value="NA-bd_OB-fold"/>
</dbReference>
<dbReference type="PROSITE" id="PS51687">
    <property type="entry name" value="SAM_MT_RNA_M5U"/>
    <property type="match status" value="1"/>
</dbReference>
<dbReference type="PANTHER" id="PTHR11061:SF30">
    <property type="entry name" value="TRNA (URACIL(54)-C(5))-METHYLTRANSFERASE"/>
    <property type="match status" value="1"/>
</dbReference>
<evidence type="ECO:0000256" key="3">
    <source>
        <dbReference type="ARBA" id="ARBA00022691"/>
    </source>
</evidence>
<organism evidence="7 8">
    <name type="scientific">Ligilactobacillus murinus DSM 20452 = NBRC 14221</name>
    <dbReference type="NCBI Taxonomy" id="1423772"/>
    <lineage>
        <taxon>Bacteria</taxon>
        <taxon>Bacillati</taxon>
        <taxon>Bacillota</taxon>
        <taxon>Bacilli</taxon>
        <taxon>Lactobacillales</taxon>
        <taxon>Lactobacillaceae</taxon>
        <taxon>Ligilactobacillus</taxon>
    </lineage>
</organism>
<dbReference type="InterPro" id="IPR002792">
    <property type="entry name" value="TRAM_dom"/>
</dbReference>
<dbReference type="PROSITE" id="PS01230">
    <property type="entry name" value="TRMA_1"/>
    <property type="match status" value="1"/>
</dbReference>
<feature type="binding site" evidence="4">
    <location>
        <position position="316"/>
    </location>
    <ligand>
        <name>S-adenosyl-L-methionine</name>
        <dbReference type="ChEBI" id="CHEBI:59789"/>
    </ligand>
</feature>
<dbReference type="PROSITE" id="PS01231">
    <property type="entry name" value="TRMA_2"/>
    <property type="match status" value="1"/>
</dbReference>
<dbReference type="PANTHER" id="PTHR11061">
    <property type="entry name" value="RNA M5U METHYLTRANSFERASE"/>
    <property type="match status" value="1"/>
</dbReference>
<dbReference type="SUPFAM" id="SSF50249">
    <property type="entry name" value="Nucleic acid-binding proteins"/>
    <property type="match status" value="1"/>
</dbReference>
<evidence type="ECO:0000313" key="8">
    <source>
        <dbReference type="Proteomes" id="UP000051612"/>
    </source>
</evidence>
<feature type="active site" description="Nucleophile" evidence="4">
    <location>
        <position position="412"/>
    </location>
</feature>
<dbReference type="PATRIC" id="fig|1423772.3.peg.1655"/>
<reference evidence="7 8" key="1">
    <citation type="journal article" date="2015" name="Genome Announc.">
        <title>Expanding the biotechnology potential of lactobacilli through comparative genomics of 213 strains and associated genera.</title>
        <authorList>
            <person name="Sun Z."/>
            <person name="Harris H.M."/>
            <person name="McCann A."/>
            <person name="Guo C."/>
            <person name="Argimon S."/>
            <person name="Zhang W."/>
            <person name="Yang X."/>
            <person name="Jeffery I.B."/>
            <person name="Cooney J.C."/>
            <person name="Kagawa T.F."/>
            <person name="Liu W."/>
            <person name="Song Y."/>
            <person name="Salvetti E."/>
            <person name="Wrobel A."/>
            <person name="Rasinkangas P."/>
            <person name="Parkhill J."/>
            <person name="Rea M.C."/>
            <person name="O'Sullivan O."/>
            <person name="Ritari J."/>
            <person name="Douillard F.P."/>
            <person name="Paul Ross R."/>
            <person name="Yang R."/>
            <person name="Briner A.E."/>
            <person name="Felis G.E."/>
            <person name="de Vos W.M."/>
            <person name="Barrangou R."/>
            <person name="Klaenhammer T.R."/>
            <person name="Caufield P.W."/>
            <person name="Cui Y."/>
            <person name="Zhang H."/>
            <person name="O'Toole P.W."/>
        </authorList>
    </citation>
    <scope>NUCLEOTIDE SEQUENCE [LARGE SCALE GENOMIC DNA]</scope>
    <source>
        <strain evidence="7 8">DSM 20452</strain>
    </source>
</reference>
<accession>A0A0R2B3F0</accession>
<evidence type="ECO:0000313" key="7">
    <source>
        <dbReference type="EMBL" id="KRM71019.1"/>
    </source>
</evidence>
<dbReference type="NCBIfam" id="TIGR00479">
    <property type="entry name" value="rumA"/>
    <property type="match status" value="1"/>
</dbReference>
<dbReference type="InterPro" id="IPR029063">
    <property type="entry name" value="SAM-dependent_MTases_sf"/>
</dbReference>
<dbReference type="InterPro" id="IPR030390">
    <property type="entry name" value="MeTrfase_TrmA_AS"/>
</dbReference>
<feature type="active site" evidence="5">
    <location>
        <position position="412"/>
    </location>
</feature>
<dbReference type="Gene3D" id="3.40.50.150">
    <property type="entry name" value="Vaccinia Virus protein VP39"/>
    <property type="match status" value="1"/>
</dbReference>
<dbReference type="AlphaFoldDB" id="A0A0R2B3F0"/>
<dbReference type="PROSITE" id="PS50926">
    <property type="entry name" value="TRAM"/>
    <property type="match status" value="1"/>
</dbReference>
<evidence type="ECO:0000256" key="4">
    <source>
        <dbReference type="PROSITE-ProRule" id="PRU01024"/>
    </source>
</evidence>
<dbReference type="SUPFAM" id="SSF53335">
    <property type="entry name" value="S-adenosyl-L-methionine-dependent methyltransferases"/>
    <property type="match status" value="1"/>
</dbReference>
<dbReference type="CDD" id="cd02440">
    <property type="entry name" value="AdoMet_MTases"/>
    <property type="match status" value="1"/>
</dbReference>
<dbReference type="FunFam" id="2.40.50.1070:FF:000003">
    <property type="entry name" value="23S rRNA (Uracil-5-)-methyltransferase RumA"/>
    <property type="match status" value="1"/>
</dbReference>
<feature type="binding site" evidence="4">
    <location>
        <position position="287"/>
    </location>
    <ligand>
        <name>S-adenosyl-L-methionine</name>
        <dbReference type="ChEBI" id="CHEBI:59789"/>
    </ligand>
</feature>
<keyword evidence="2 4" id="KW-0808">Transferase</keyword>
<keyword evidence="1 4" id="KW-0489">Methyltransferase</keyword>
<protein>
    <submittedName>
        <fullName evidence="7">tRNA (Uracil-5-)-methyltransferase</fullName>
    </submittedName>
</protein>
<dbReference type="InterPro" id="IPR030391">
    <property type="entry name" value="MeTrfase_TrmA_CS"/>
</dbReference>
<dbReference type="GO" id="GO:0070041">
    <property type="term" value="F:rRNA (uridine-C5-)-methyltransferase activity"/>
    <property type="evidence" value="ECO:0007669"/>
    <property type="project" value="TreeGrafter"/>
</dbReference>
<feature type="binding site" evidence="4">
    <location>
        <position position="385"/>
    </location>
    <ligand>
        <name>S-adenosyl-L-methionine</name>
        <dbReference type="ChEBI" id="CHEBI:59789"/>
    </ligand>
</feature>
<comment type="caution">
    <text evidence="7">The sequence shown here is derived from an EMBL/GenBank/DDBJ whole genome shotgun (WGS) entry which is preliminary data.</text>
</comment>
<evidence type="ECO:0000259" key="6">
    <source>
        <dbReference type="PROSITE" id="PS50926"/>
    </source>
</evidence>
<dbReference type="EMBL" id="AYYN01000168">
    <property type="protein sequence ID" value="KRM71019.1"/>
    <property type="molecule type" value="Genomic_DNA"/>
</dbReference>
<dbReference type="Pfam" id="PF05958">
    <property type="entry name" value="tRNA_U5-meth_tr"/>
    <property type="match status" value="1"/>
</dbReference>
<keyword evidence="3 4" id="KW-0949">S-adenosyl-L-methionine</keyword>
<sequence>MKRKLPVVKNQKLEATIVDLTYQGMGVAKVEGYSLFCDDALPGEKVKLHVLKVGKNFGYAKVIERLTTSPDRVTGKGKAYSQTGIAPLQHLAYPAQLKFKQKLVSDLLQKAHLADLAVEQTLGMAEPYAYRNKAQVPVREINGKLTAGFFKRGSHNFLPLTDFLIQDKRIDEVIQKVLAILQKNQVTAYDEATHSGILRHIMVRRGHYSKEVMVVLVTRTNKLPNKEAIVNEIMAACPDVVSLQQNINSKQTNVILGDKTQVLAGKEYITDQLNGLKFEISAKSFYQVNPTQTEKLYQEAIKRAGLTGNETVIDAYCGIGTISLSMAKHAKKVYGVEIVEAAIADAKKNAALNNLDNLEFEVGNAEDWMATWQEQGIKPDVIMVDPPRKGLTQSLIESAVKMQPQKIVYVSCNPATLVRDLQSFMELGYDVTQPILPVDQFPQTAHVETVTVLERKKRE</sequence>
<evidence type="ECO:0000256" key="1">
    <source>
        <dbReference type="ARBA" id="ARBA00022603"/>
    </source>
</evidence>
<evidence type="ECO:0000256" key="2">
    <source>
        <dbReference type="ARBA" id="ARBA00022679"/>
    </source>
</evidence>
<gene>
    <name evidence="7" type="ORF">FC48_GL001554</name>
</gene>
<dbReference type="GO" id="GO:0070475">
    <property type="term" value="P:rRNA base methylation"/>
    <property type="evidence" value="ECO:0007669"/>
    <property type="project" value="TreeGrafter"/>
</dbReference>
<dbReference type="Gene3D" id="2.40.50.140">
    <property type="entry name" value="Nucleic acid-binding proteins"/>
    <property type="match status" value="1"/>
</dbReference>
<evidence type="ECO:0000256" key="5">
    <source>
        <dbReference type="PROSITE-ProRule" id="PRU10015"/>
    </source>
</evidence>
<name>A0A0R2B3F0_9LACO</name>